<reference evidence="5" key="1">
    <citation type="journal article" date="2019" name="Int. J. Syst. Evol. Microbiol.">
        <title>The Global Catalogue of Microorganisms (GCM) 10K type strain sequencing project: providing services to taxonomists for standard genome sequencing and annotation.</title>
        <authorList>
            <consortium name="The Broad Institute Genomics Platform"/>
            <consortium name="The Broad Institute Genome Sequencing Center for Infectious Disease"/>
            <person name="Wu L."/>
            <person name="Ma J."/>
        </authorList>
    </citation>
    <scope>NUCLEOTIDE SEQUENCE [LARGE SCALE GENOMIC DNA]</scope>
    <source>
        <strain evidence="5">JCM 17939</strain>
    </source>
</reference>
<dbReference type="SMART" id="SM00495">
    <property type="entry name" value="ChtBD3"/>
    <property type="match status" value="1"/>
</dbReference>
<evidence type="ECO:0000259" key="3">
    <source>
        <dbReference type="SMART" id="SM00495"/>
    </source>
</evidence>
<dbReference type="SUPFAM" id="SSF51055">
    <property type="entry name" value="Carbohydrate binding domain"/>
    <property type="match status" value="1"/>
</dbReference>
<dbReference type="Gene3D" id="2.10.10.20">
    <property type="entry name" value="Carbohydrate-binding module superfamily 5/12"/>
    <property type="match status" value="1"/>
</dbReference>
<evidence type="ECO:0000256" key="1">
    <source>
        <dbReference type="ARBA" id="ARBA00022801"/>
    </source>
</evidence>
<protein>
    <recommendedName>
        <fullName evidence="3">Chitin-binding type-3 domain-containing protein</fullName>
    </recommendedName>
</protein>
<organism evidence="4 5">
    <name type="scientific">Actinoallomurus vinaceus</name>
    <dbReference type="NCBI Taxonomy" id="1080074"/>
    <lineage>
        <taxon>Bacteria</taxon>
        <taxon>Bacillati</taxon>
        <taxon>Actinomycetota</taxon>
        <taxon>Actinomycetes</taxon>
        <taxon>Streptosporangiales</taxon>
        <taxon>Thermomonosporaceae</taxon>
        <taxon>Actinoallomurus</taxon>
    </lineage>
</organism>
<evidence type="ECO:0000313" key="5">
    <source>
        <dbReference type="Proteomes" id="UP001501442"/>
    </source>
</evidence>
<keyword evidence="2" id="KW-0732">Signal</keyword>
<dbReference type="Proteomes" id="UP001501442">
    <property type="component" value="Unassembled WGS sequence"/>
</dbReference>
<dbReference type="InterPro" id="IPR003610">
    <property type="entry name" value="CBM5/12"/>
</dbReference>
<feature type="domain" description="Chitin-binding type-3" evidence="3">
    <location>
        <begin position="177"/>
        <end position="221"/>
    </location>
</feature>
<evidence type="ECO:0000256" key="2">
    <source>
        <dbReference type="SAM" id="SignalP"/>
    </source>
</evidence>
<name>A0ABP8UBK9_9ACTN</name>
<sequence length="224" mass="23292">MLLRTWLPGLLAAALLTTLTGTAAEAGTIPPGAARHSARPADTCTVTSTLAGDHFTAVQIAQTAKNNGFTGNGLVVSVAVALAESSGWTRAVLVDSDCSRDRGLWQINSYWHSEVSDAQAFDPNGAAQAAYRISSSGNDWTPWTTYINGAYQQHMAEAQQAVNQIGGGGGSTGCAGLPAWNSGTAYTGGASVSYNGHRWTAKWWTQGDVPGANAQNVWTDNGSC</sequence>
<gene>
    <name evidence="4" type="ORF">GCM10023196_032420</name>
</gene>
<dbReference type="Pfam" id="PF02839">
    <property type="entry name" value="CBM_5_12"/>
    <property type="match status" value="1"/>
</dbReference>
<dbReference type="InterPro" id="IPR043992">
    <property type="entry name" value="SLT_3"/>
</dbReference>
<keyword evidence="5" id="KW-1185">Reference proteome</keyword>
<accession>A0ABP8UBK9</accession>
<dbReference type="SUPFAM" id="SSF53955">
    <property type="entry name" value="Lysozyme-like"/>
    <property type="match status" value="1"/>
</dbReference>
<comment type="caution">
    <text evidence="4">The sequence shown here is derived from an EMBL/GenBank/DDBJ whole genome shotgun (WGS) entry which is preliminary data.</text>
</comment>
<feature type="chain" id="PRO_5046611669" description="Chitin-binding type-3 domain-containing protein" evidence="2">
    <location>
        <begin position="24"/>
        <end position="224"/>
    </location>
</feature>
<dbReference type="InterPro" id="IPR023346">
    <property type="entry name" value="Lysozyme-like_dom_sf"/>
</dbReference>
<dbReference type="RefSeq" id="WP_345431632.1">
    <property type="nucleotide sequence ID" value="NZ_BAABHK010000004.1"/>
</dbReference>
<dbReference type="Pfam" id="PF18896">
    <property type="entry name" value="SLT_3"/>
    <property type="match status" value="1"/>
</dbReference>
<dbReference type="CDD" id="cd12215">
    <property type="entry name" value="ChiC_BD"/>
    <property type="match status" value="1"/>
</dbReference>
<keyword evidence="1" id="KW-0378">Hydrolase</keyword>
<proteinExistence type="predicted"/>
<dbReference type="InterPro" id="IPR036573">
    <property type="entry name" value="CBM_sf_5/12"/>
</dbReference>
<evidence type="ECO:0000313" key="4">
    <source>
        <dbReference type="EMBL" id="GAA4626004.1"/>
    </source>
</evidence>
<feature type="signal peptide" evidence="2">
    <location>
        <begin position="1"/>
        <end position="23"/>
    </location>
</feature>
<dbReference type="EMBL" id="BAABHK010000004">
    <property type="protein sequence ID" value="GAA4626004.1"/>
    <property type="molecule type" value="Genomic_DNA"/>
</dbReference>